<keyword evidence="2 4" id="KW-0808">Transferase</keyword>
<evidence type="ECO:0000256" key="2">
    <source>
        <dbReference type="ARBA" id="ARBA00022679"/>
    </source>
</evidence>
<dbReference type="InterPro" id="IPR050317">
    <property type="entry name" value="Plant_Fungal_Acyltransferase"/>
</dbReference>
<organism evidence="4">
    <name type="scientific">Anthurium amnicola</name>
    <dbReference type="NCBI Taxonomy" id="1678845"/>
    <lineage>
        <taxon>Eukaryota</taxon>
        <taxon>Viridiplantae</taxon>
        <taxon>Streptophyta</taxon>
        <taxon>Embryophyta</taxon>
        <taxon>Tracheophyta</taxon>
        <taxon>Spermatophyta</taxon>
        <taxon>Magnoliopsida</taxon>
        <taxon>Liliopsida</taxon>
        <taxon>Araceae</taxon>
        <taxon>Pothoideae</taxon>
        <taxon>Potheae</taxon>
        <taxon>Anthurium</taxon>
    </lineage>
</organism>
<dbReference type="PANTHER" id="PTHR31642:SF160">
    <property type="entry name" value="HXXXD-TYPE ACYL-TRANSFERASE FAMILY PROTEIN"/>
    <property type="match status" value="1"/>
</dbReference>
<evidence type="ECO:0000313" key="4">
    <source>
        <dbReference type="EMBL" id="JAT58717.1"/>
    </source>
</evidence>
<gene>
    <name evidence="4" type="primary">HCBT2</name>
    <name evidence="4" type="ORF">g.69276</name>
</gene>
<evidence type="ECO:0000256" key="3">
    <source>
        <dbReference type="ARBA" id="ARBA00023315"/>
    </source>
</evidence>
<sequence>KKKKTWSYGIVVEISVEFLMFPARSPPHYGPLVDRTFVKATPDDLSGSRDEHSFPLRRLYRVEASDVHRLRELASSGDGRHLRRKTRLEAFSAYVWKLLARAASPAGPDARCTMRWAVDGRRAMGGGGAAALSGYFGNVVSVAMGEMSAGDLLRLPLSEVSRTVAAVGDRSHFLEVADWVEQHKAGGLCPGVIIGHSRPSRGLILSFCERIVPVGELDMGFGPPSLGFPYMRVEDTGGMMVVFPSALGNGSWVVVANVLPELAEVMESDDDGGGSSVFKRMTDVTCPAGEYGSRGNGGHAAKMAAGAGNLAEPPRARSLL</sequence>
<accession>A0A1D1YVM3</accession>
<dbReference type="InterPro" id="IPR023213">
    <property type="entry name" value="CAT-like_dom_sf"/>
</dbReference>
<dbReference type="AlphaFoldDB" id="A0A1D1YVM3"/>
<name>A0A1D1YVM3_9ARAE</name>
<dbReference type="Pfam" id="PF02458">
    <property type="entry name" value="Transferase"/>
    <property type="match status" value="1"/>
</dbReference>
<dbReference type="EMBL" id="GDJX01009219">
    <property type="protein sequence ID" value="JAT58717.1"/>
    <property type="molecule type" value="Transcribed_RNA"/>
</dbReference>
<reference evidence="4" key="1">
    <citation type="submission" date="2015-07" db="EMBL/GenBank/DDBJ databases">
        <title>Transcriptome Assembly of Anthurium amnicola.</title>
        <authorList>
            <person name="Suzuki J."/>
        </authorList>
    </citation>
    <scope>NUCLEOTIDE SEQUENCE</scope>
</reference>
<keyword evidence="3" id="KW-0012">Acyltransferase</keyword>
<protein>
    <submittedName>
        <fullName evidence="4">Anthranilate N-benzoyltransferase protein 2</fullName>
    </submittedName>
</protein>
<feature type="non-terminal residue" evidence="4">
    <location>
        <position position="1"/>
    </location>
</feature>
<dbReference type="PANTHER" id="PTHR31642">
    <property type="entry name" value="TRICHOTHECENE 3-O-ACETYLTRANSFERASE"/>
    <property type="match status" value="1"/>
</dbReference>
<proteinExistence type="inferred from homology"/>
<comment type="similarity">
    <text evidence="1">Belongs to the plant acyltransferase family.</text>
</comment>
<dbReference type="GO" id="GO:0016747">
    <property type="term" value="F:acyltransferase activity, transferring groups other than amino-acyl groups"/>
    <property type="evidence" value="ECO:0007669"/>
    <property type="project" value="TreeGrafter"/>
</dbReference>
<dbReference type="Gene3D" id="3.30.559.10">
    <property type="entry name" value="Chloramphenicol acetyltransferase-like domain"/>
    <property type="match status" value="1"/>
</dbReference>
<evidence type="ECO:0000256" key="1">
    <source>
        <dbReference type="ARBA" id="ARBA00009861"/>
    </source>
</evidence>